<dbReference type="AlphaFoldDB" id="A0AAV9RXU2"/>
<protein>
    <submittedName>
        <fullName evidence="2">Uncharacterized protein</fullName>
    </submittedName>
</protein>
<gene>
    <name evidence="2" type="ORF">CRENBAI_018283</name>
</gene>
<sequence>MDRSFEVEDFASPTSLEVKGGFVEPSEPEPYHFEMLAQGAESKMPEAGAAEAVEAGRGPVLSGSRIQVSKKSLSDSSWQPKLLDSKDSSKRTLLTLQQAPLKKTSPPSSKNPHQVLSLTVLSSCMEKVLPCAHPKTSTSAVITHLSSCSKTTFGLRIIPSLADH</sequence>
<comment type="caution">
    <text evidence="2">The sequence shown here is derived from an EMBL/GenBank/DDBJ whole genome shotgun (WGS) entry which is preliminary data.</text>
</comment>
<name>A0AAV9RXU2_9TELE</name>
<dbReference type="EMBL" id="JAHHUM010001197">
    <property type="protein sequence ID" value="KAK5613653.1"/>
    <property type="molecule type" value="Genomic_DNA"/>
</dbReference>
<feature type="region of interest" description="Disordered" evidence="1">
    <location>
        <begin position="38"/>
        <end position="58"/>
    </location>
</feature>
<organism evidence="2 3">
    <name type="scientific">Crenichthys baileyi</name>
    <name type="common">White River springfish</name>
    <dbReference type="NCBI Taxonomy" id="28760"/>
    <lineage>
        <taxon>Eukaryota</taxon>
        <taxon>Metazoa</taxon>
        <taxon>Chordata</taxon>
        <taxon>Craniata</taxon>
        <taxon>Vertebrata</taxon>
        <taxon>Euteleostomi</taxon>
        <taxon>Actinopterygii</taxon>
        <taxon>Neopterygii</taxon>
        <taxon>Teleostei</taxon>
        <taxon>Neoteleostei</taxon>
        <taxon>Acanthomorphata</taxon>
        <taxon>Ovalentaria</taxon>
        <taxon>Atherinomorphae</taxon>
        <taxon>Cyprinodontiformes</taxon>
        <taxon>Goodeidae</taxon>
        <taxon>Crenichthys</taxon>
    </lineage>
</organism>
<reference evidence="2 3" key="1">
    <citation type="submission" date="2021-06" db="EMBL/GenBank/DDBJ databases">
        <authorList>
            <person name="Palmer J.M."/>
        </authorList>
    </citation>
    <scope>NUCLEOTIDE SEQUENCE [LARGE SCALE GENOMIC DNA]</scope>
    <source>
        <strain evidence="2 3">MEX-2019</strain>
        <tissue evidence="2">Muscle</tissue>
    </source>
</reference>
<proteinExistence type="predicted"/>
<keyword evidence="3" id="KW-1185">Reference proteome</keyword>
<accession>A0AAV9RXU2</accession>
<feature type="compositionally biased region" description="Low complexity" evidence="1">
    <location>
        <begin position="46"/>
        <end position="58"/>
    </location>
</feature>
<evidence type="ECO:0000256" key="1">
    <source>
        <dbReference type="SAM" id="MobiDB-lite"/>
    </source>
</evidence>
<dbReference type="Proteomes" id="UP001311232">
    <property type="component" value="Unassembled WGS sequence"/>
</dbReference>
<evidence type="ECO:0000313" key="3">
    <source>
        <dbReference type="Proteomes" id="UP001311232"/>
    </source>
</evidence>
<evidence type="ECO:0000313" key="2">
    <source>
        <dbReference type="EMBL" id="KAK5613653.1"/>
    </source>
</evidence>